<dbReference type="GO" id="GO:0030638">
    <property type="term" value="P:polyketide metabolic process"/>
    <property type="evidence" value="ECO:0007669"/>
    <property type="project" value="InterPro"/>
</dbReference>
<dbReference type="InterPro" id="IPR009959">
    <property type="entry name" value="Cyclase_SnoaL-like"/>
</dbReference>
<dbReference type="AlphaFoldDB" id="A0A1Y6C1Q4"/>
<reference evidence="2" key="1">
    <citation type="submission" date="2017-04" db="EMBL/GenBank/DDBJ databases">
        <authorList>
            <person name="Varghese N."/>
            <person name="Submissions S."/>
        </authorList>
    </citation>
    <scope>NUCLEOTIDE SEQUENCE [LARGE SCALE GENOMIC DNA]</scope>
    <source>
        <strain evidence="2">RKEM611</strain>
    </source>
</reference>
<protein>
    <submittedName>
        <fullName evidence="1">Predicted SnoaL-like aldol condensation-catalyzing enzyme</fullName>
    </submittedName>
</protein>
<dbReference type="Gene3D" id="3.10.450.50">
    <property type="match status" value="1"/>
</dbReference>
<dbReference type="Pfam" id="PF07366">
    <property type="entry name" value="SnoaL"/>
    <property type="match status" value="1"/>
</dbReference>
<dbReference type="STRING" id="1513793.SAMN06296036_10979"/>
<dbReference type="RefSeq" id="WP_132319378.1">
    <property type="nucleotide sequence ID" value="NZ_FWZT01000009.1"/>
</dbReference>
<gene>
    <name evidence="1" type="ORF">SAMN06296036_10979</name>
</gene>
<dbReference type="OrthoDB" id="5293168at2"/>
<sequence>MTVQKIDFNALKRPHWNQTQEQNANLVIDFVQGIMNDHDFEYITETFGKHNYVQHNRNMPDGIDGLVGYLKKFVKNFPEFNYDVKKIIVDGDMVSLHSHATLKHKHRGNQEKGFNIIDTWRVDNGKLVEHWDAVQAIDLPMRLYATFVGGRKMNKNGFF</sequence>
<proteinExistence type="predicted"/>
<evidence type="ECO:0000313" key="2">
    <source>
        <dbReference type="Proteomes" id="UP000192907"/>
    </source>
</evidence>
<keyword evidence="2" id="KW-1185">Reference proteome</keyword>
<dbReference type="EMBL" id="FWZT01000009">
    <property type="protein sequence ID" value="SMF29147.1"/>
    <property type="molecule type" value="Genomic_DNA"/>
</dbReference>
<dbReference type="Proteomes" id="UP000192907">
    <property type="component" value="Unassembled WGS sequence"/>
</dbReference>
<dbReference type="SUPFAM" id="SSF54427">
    <property type="entry name" value="NTF2-like"/>
    <property type="match status" value="1"/>
</dbReference>
<organism evidence="1 2">
    <name type="scientific">Pseudobacteriovorax antillogorgiicola</name>
    <dbReference type="NCBI Taxonomy" id="1513793"/>
    <lineage>
        <taxon>Bacteria</taxon>
        <taxon>Pseudomonadati</taxon>
        <taxon>Bdellovibrionota</taxon>
        <taxon>Oligoflexia</taxon>
        <taxon>Oligoflexales</taxon>
        <taxon>Pseudobacteriovoracaceae</taxon>
        <taxon>Pseudobacteriovorax</taxon>
    </lineage>
</organism>
<accession>A0A1Y6C1Q4</accession>
<dbReference type="InterPro" id="IPR032710">
    <property type="entry name" value="NTF2-like_dom_sf"/>
</dbReference>
<dbReference type="PANTHER" id="PTHR38436:SF1">
    <property type="entry name" value="ESTER CYCLASE"/>
    <property type="match status" value="1"/>
</dbReference>
<dbReference type="PANTHER" id="PTHR38436">
    <property type="entry name" value="POLYKETIDE CYCLASE SNOAL-LIKE DOMAIN"/>
    <property type="match status" value="1"/>
</dbReference>
<name>A0A1Y6C1Q4_9BACT</name>
<evidence type="ECO:0000313" key="1">
    <source>
        <dbReference type="EMBL" id="SMF29147.1"/>
    </source>
</evidence>